<dbReference type="AlphaFoldDB" id="A0A8X6TTE6"/>
<dbReference type="Proteomes" id="UP000887013">
    <property type="component" value="Unassembled WGS sequence"/>
</dbReference>
<keyword evidence="2" id="KW-1185">Reference proteome</keyword>
<proteinExistence type="predicted"/>
<sequence>MKKMNRILQSYAHSSQKFPRCAGRELNIPTFVCKRLRLCASPASFINITEDKHNNSCGSSGSSNKLAKVSNEFDYRRDIYHESEIGHFEHF</sequence>
<dbReference type="EMBL" id="BMAW01110735">
    <property type="protein sequence ID" value="GFT44656.1"/>
    <property type="molecule type" value="Genomic_DNA"/>
</dbReference>
<comment type="caution">
    <text evidence="1">The sequence shown here is derived from an EMBL/GenBank/DDBJ whole genome shotgun (WGS) entry which is preliminary data.</text>
</comment>
<protein>
    <submittedName>
        <fullName evidence="1">Uncharacterized protein</fullName>
    </submittedName>
</protein>
<reference evidence="1" key="1">
    <citation type="submission" date="2020-08" db="EMBL/GenBank/DDBJ databases">
        <title>Multicomponent nature underlies the extraordinary mechanical properties of spider dragline silk.</title>
        <authorList>
            <person name="Kono N."/>
            <person name="Nakamura H."/>
            <person name="Mori M."/>
            <person name="Yoshida Y."/>
            <person name="Ohtoshi R."/>
            <person name="Malay A.D."/>
            <person name="Moran D.A.P."/>
            <person name="Tomita M."/>
            <person name="Numata K."/>
            <person name="Arakawa K."/>
        </authorList>
    </citation>
    <scope>NUCLEOTIDE SEQUENCE</scope>
</reference>
<evidence type="ECO:0000313" key="2">
    <source>
        <dbReference type="Proteomes" id="UP000887013"/>
    </source>
</evidence>
<evidence type="ECO:0000313" key="1">
    <source>
        <dbReference type="EMBL" id="GFT44656.1"/>
    </source>
</evidence>
<accession>A0A8X6TTE6</accession>
<name>A0A8X6TTE6_NEPPI</name>
<gene>
    <name evidence="1" type="ORF">NPIL_87781</name>
</gene>
<organism evidence="1 2">
    <name type="scientific">Nephila pilipes</name>
    <name type="common">Giant wood spider</name>
    <name type="synonym">Nephila maculata</name>
    <dbReference type="NCBI Taxonomy" id="299642"/>
    <lineage>
        <taxon>Eukaryota</taxon>
        <taxon>Metazoa</taxon>
        <taxon>Ecdysozoa</taxon>
        <taxon>Arthropoda</taxon>
        <taxon>Chelicerata</taxon>
        <taxon>Arachnida</taxon>
        <taxon>Araneae</taxon>
        <taxon>Araneomorphae</taxon>
        <taxon>Entelegynae</taxon>
        <taxon>Araneoidea</taxon>
        <taxon>Nephilidae</taxon>
        <taxon>Nephila</taxon>
    </lineage>
</organism>